<keyword evidence="3" id="KW-1185">Reference proteome</keyword>
<feature type="signal peptide" evidence="1">
    <location>
        <begin position="1"/>
        <end position="26"/>
    </location>
</feature>
<sequence length="173" mass="17347">MRKRLALTMLAAMAVTVLGFAGAASAHPATATHPAARQSTAVAAAPATAGQRTLLVADTTTGTARAVPIPAGADIVVQPNGFACIANPILACGYVFSSSQTETIYRLVIQNGVNAAASWCSTQLNNAGFGYLSWVCNAAAGFVSGLADPKGACLFVGAAGTVPIAVYTRDSCA</sequence>
<dbReference type="AlphaFoldDB" id="A0A8J3VT53"/>
<keyword evidence="1" id="KW-0732">Signal</keyword>
<reference evidence="2" key="1">
    <citation type="submission" date="2021-01" db="EMBL/GenBank/DDBJ databases">
        <title>Whole genome shotgun sequence of Rugosimonospora africana NBRC 104875.</title>
        <authorList>
            <person name="Komaki H."/>
            <person name="Tamura T."/>
        </authorList>
    </citation>
    <scope>NUCLEOTIDE SEQUENCE</scope>
    <source>
        <strain evidence="2">NBRC 104875</strain>
    </source>
</reference>
<gene>
    <name evidence="2" type="ORF">Raf01_53300</name>
</gene>
<dbReference type="Proteomes" id="UP000642748">
    <property type="component" value="Unassembled WGS sequence"/>
</dbReference>
<organism evidence="2 3">
    <name type="scientific">Rugosimonospora africana</name>
    <dbReference type="NCBI Taxonomy" id="556532"/>
    <lineage>
        <taxon>Bacteria</taxon>
        <taxon>Bacillati</taxon>
        <taxon>Actinomycetota</taxon>
        <taxon>Actinomycetes</taxon>
        <taxon>Micromonosporales</taxon>
        <taxon>Micromonosporaceae</taxon>
        <taxon>Rugosimonospora</taxon>
    </lineage>
</organism>
<evidence type="ECO:0000313" key="2">
    <source>
        <dbReference type="EMBL" id="GIH17158.1"/>
    </source>
</evidence>
<comment type="caution">
    <text evidence="2">The sequence shown here is derived from an EMBL/GenBank/DDBJ whole genome shotgun (WGS) entry which is preliminary data.</text>
</comment>
<protein>
    <recommendedName>
        <fullName evidence="4">Secreted protein</fullName>
    </recommendedName>
</protein>
<proteinExistence type="predicted"/>
<accession>A0A8J3VT53</accession>
<feature type="chain" id="PRO_5039216102" description="Secreted protein" evidence="1">
    <location>
        <begin position="27"/>
        <end position="173"/>
    </location>
</feature>
<dbReference type="EMBL" id="BONZ01000050">
    <property type="protein sequence ID" value="GIH17158.1"/>
    <property type="molecule type" value="Genomic_DNA"/>
</dbReference>
<evidence type="ECO:0008006" key="4">
    <source>
        <dbReference type="Google" id="ProtNLM"/>
    </source>
</evidence>
<name>A0A8J3VT53_9ACTN</name>
<evidence type="ECO:0000256" key="1">
    <source>
        <dbReference type="SAM" id="SignalP"/>
    </source>
</evidence>
<dbReference type="RefSeq" id="WP_203920723.1">
    <property type="nucleotide sequence ID" value="NZ_BONZ01000050.1"/>
</dbReference>
<evidence type="ECO:0000313" key="3">
    <source>
        <dbReference type="Proteomes" id="UP000642748"/>
    </source>
</evidence>